<feature type="compositionally biased region" description="Basic and acidic residues" evidence="5">
    <location>
        <begin position="174"/>
        <end position="203"/>
    </location>
</feature>
<dbReference type="Pfam" id="PF25766">
    <property type="entry name" value="TPR_RPAP1"/>
    <property type="match status" value="1"/>
</dbReference>
<keyword evidence="3" id="KW-0804">Transcription</keyword>
<feature type="region of interest" description="Disordered" evidence="5">
    <location>
        <begin position="224"/>
        <end position="268"/>
    </location>
</feature>
<comment type="similarity">
    <text evidence="2">Belongs to the RPAP1 family.</text>
</comment>
<dbReference type="EMBL" id="CP141888">
    <property type="protein sequence ID" value="WRT69287.1"/>
    <property type="molecule type" value="Genomic_DNA"/>
</dbReference>
<evidence type="ECO:0000256" key="4">
    <source>
        <dbReference type="ARBA" id="ARBA00023242"/>
    </source>
</evidence>
<dbReference type="GeneID" id="87958401"/>
<reference evidence="9 10" key="1">
    <citation type="submission" date="2024-01" db="EMBL/GenBank/DDBJ databases">
        <title>Comparative genomics of Cryptococcus and Kwoniella reveals pathogenesis evolution and contrasting modes of karyotype evolution via chromosome fusion or intercentromeric recombination.</title>
        <authorList>
            <person name="Coelho M.A."/>
            <person name="David-Palma M."/>
            <person name="Shea T."/>
            <person name="Bowers K."/>
            <person name="McGinley-Smith S."/>
            <person name="Mohammad A.W."/>
            <person name="Gnirke A."/>
            <person name="Yurkov A.M."/>
            <person name="Nowrousian M."/>
            <person name="Sun S."/>
            <person name="Cuomo C.A."/>
            <person name="Heitman J."/>
        </authorList>
    </citation>
    <scope>NUCLEOTIDE SEQUENCE [LARGE SCALE GENOMIC DNA]</scope>
    <source>
        <strain evidence="9">CBS 11374</strain>
    </source>
</reference>
<dbReference type="Proteomes" id="UP001329825">
    <property type="component" value="Chromosome 8"/>
</dbReference>
<feature type="domain" description="RPAP1 C-terminal" evidence="6">
    <location>
        <begin position="302"/>
        <end position="367"/>
    </location>
</feature>
<feature type="domain" description="RPAP1/MINIYO-like TPR repeats" evidence="8">
    <location>
        <begin position="1048"/>
        <end position="1166"/>
    </location>
</feature>
<feature type="domain" description="RPAP1 N-terminal" evidence="7">
    <location>
        <begin position="184"/>
        <end position="227"/>
    </location>
</feature>
<dbReference type="RefSeq" id="XP_062794026.1">
    <property type="nucleotide sequence ID" value="XM_062937975.1"/>
</dbReference>
<evidence type="ECO:0000259" key="6">
    <source>
        <dbReference type="Pfam" id="PF08620"/>
    </source>
</evidence>
<evidence type="ECO:0008006" key="11">
    <source>
        <dbReference type="Google" id="ProtNLM"/>
    </source>
</evidence>
<feature type="region of interest" description="Disordered" evidence="5">
    <location>
        <begin position="1"/>
        <end position="32"/>
    </location>
</feature>
<dbReference type="InterPro" id="IPR013930">
    <property type="entry name" value="RPAP1_N"/>
</dbReference>
<evidence type="ECO:0000256" key="5">
    <source>
        <dbReference type="SAM" id="MobiDB-lite"/>
    </source>
</evidence>
<sequence length="1231" mass="137463">MLKDIIERPSQAPTAPTAPQPRAPGGTGFPVAVHRSQRPSAFAKARQQQAARQAGQKVVGEGKAVDAVPALQISSPVSEDVKHVKLSEVDEVRKSVEAENIRRVEGMSQTEREDEVEELKEIFGGGIVDLMRKRKEARETKQPLLKDRMEPSLGNTASELSAFAESGPSSKPFDMPDTRKMLDEVSEENTRRVQDMSSLEREQEFEDLQERFGGKLMDALRKRAELKGGKGKDKDIEQESNKEVSSQSTQISSHLIEPARSQSDDPTLSELKTYFPSVSSESSKLAWVQPIPSTTASSTSPRFDLSGNLLSVAQQADLPSHLGLHHHGSSPDLAGYTIQEILYLCRSIVPSQRITMMGVLTNILSKLRQGNFAEDIKEECMRNEVSKRAVELGTEIVAGLSRGIGIIQAGVELLFEALGGHTWTWLDGKANEPIRFTLDDENTGVSGIPFEDVLPRLQELLSVEDGLSPQTIQQLILILRRATLISPDTCETICPLFPAVLRGHVTSRSWPPNSPNGHYPSIDALKLLKEITTSSRACAEDLLGQGIYETTLRFVVTATWDSKDINPDIEHHGQSLALEVLEIYSVLGRYGLSSNVVTSSSEVWRLFSQWIRRLSSPTPIERGVIKAYFKLLEVWVTCSIDPHRTTPEHDLTWAQVSAMKWEDEAITMIDKISGREANEELIALTVAMLGAWTKGITINGVRGGEEEKTDLLGALKKTSLVDKTKSVLASQSDQVKEQLLAATVQLHRLLQDHGQLLSSEIIEQLKQRYLSQGTTSHSRHITYLRYDLVNLNTPSPITISWLSSAFSLFDLFQIGDEPLALDLLDKILKAELSPLIPELSDMSHSDGLQILRPLLQYAILPNVESITAPYQPCHLYLKATSTLRSSASPRNDEKPSSAGLPLEKDWIFSTLTELLRSGTSEALQQVPPDWQASETQLVHSTLLLAKLKYLEPIESLDRARLIFNLMKIHMLEHGQTGSNIQDEAEVFRDPFVSQLMSDTISKLTNPSSIQCQSQSRLSSDSQVKHEEIDHIAALEKVSLNFLGSGVPFYQFYIDFVALYESISFSDTLFTQLLLSPLTMDYPPDYRRLIWNDHSTSLKGMRIDTSQIPLITAQGIRAYFDPPEQDQEILTCYARALTNQWIIKKRNEFLYNVAIHHLSELFWNTDQVSRDSMRVGLMIMILSKGDDTLIGSILRCNLEILAEGISDEEKSRRKELVVKLTGERGRKRVEDL</sequence>
<feature type="compositionally biased region" description="Polar residues" evidence="5">
    <location>
        <begin position="243"/>
        <end position="253"/>
    </location>
</feature>
<feature type="domain" description="RPAP1 N-terminal" evidence="7">
    <location>
        <begin position="95"/>
        <end position="139"/>
    </location>
</feature>
<evidence type="ECO:0000313" key="9">
    <source>
        <dbReference type="EMBL" id="WRT69287.1"/>
    </source>
</evidence>
<evidence type="ECO:0000256" key="1">
    <source>
        <dbReference type="ARBA" id="ARBA00004123"/>
    </source>
</evidence>
<dbReference type="InterPro" id="IPR057989">
    <property type="entry name" value="TPR_RPAP1/MINIYO-like"/>
</dbReference>
<organism evidence="9 10">
    <name type="scientific">Kwoniella shivajii</name>
    <dbReference type="NCBI Taxonomy" id="564305"/>
    <lineage>
        <taxon>Eukaryota</taxon>
        <taxon>Fungi</taxon>
        <taxon>Dikarya</taxon>
        <taxon>Basidiomycota</taxon>
        <taxon>Agaricomycotina</taxon>
        <taxon>Tremellomycetes</taxon>
        <taxon>Tremellales</taxon>
        <taxon>Cryptococcaceae</taxon>
        <taxon>Kwoniella</taxon>
    </lineage>
</organism>
<evidence type="ECO:0000256" key="2">
    <source>
        <dbReference type="ARBA" id="ARBA00009953"/>
    </source>
</evidence>
<feature type="compositionally biased region" description="Basic and acidic residues" evidence="5">
    <location>
        <begin position="136"/>
        <end position="150"/>
    </location>
</feature>
<accession>A0ABZ1D6Q6</accession>
<evidence type="ECO:0000259" key="8">
    <source>
        <dbReference type="Pfam" id="PF25766"/>
    </source>
</evidence>
<feature type="region of interest" description="Disordered" evidence="5">
    <location>
        <begin position="135"/>
        <end position="203"/>
    </location>
</feature>
<dbReference type="InterPro" id="IPR039913">
    <property type="entry name" value="RPAP1/Rba50"/>
</dbReference>
<comment type="subcellular location">
    <subcellularLocation>
        <location evidence="1">Nucleus</location>
    </subcellularLocation>
</comment>
<evidence type="ECO:0000259" key="7">
    <source>
        <dbReference type="Pfam" id="PF08621"/>
    </source>
</evidence>
<keyword evidence="4" id="KW-0539">Nucleus</keyword>
<protein>
    <recommendedName>
        <fullName evidence="11">Cytoplasmic protein</fullName>
    </recommendedName>
</protein>
<dbReference type="PANTHER" id="PTHR21483">
    <property type="entry name" value="RNA POLYMERASE II-ASSOCIATED PROTEIN 1"/>
    <property type="match status" value="1"/>
</dbReference>
<dbReference type="Pfam" id="PF08620">
    <property type="entry name" value="RPAP1_C"/>
    <property type="match status" value="1"/>
</dbReference>
<name>A0ABZ1D6Q6_9TREE</name>
<evidence type="ECO:0000256" key="3">
    <source>
        <dbReference type="ARBA" id="ARBA00023163"/>
    </source>
</evidence>
<dbReference type="InterPro" id="IPR013929">
    <property type="entry name" value="RPAP1_C"/>
</dbReference>
<evidence type="ECO:0000313" key="10">
    <source>
        <dbReference type="Proteomes" id="UP001329825"/>
    </source>
</evidence>
<proteinExistence type="inferred from homology"/>
<dbReference type="PANTHER" id="PTHR21483:SF18">
    <property type="entry name" value="RNA POLYMERASE II-ASSOCIATED PROTEIN 1"/>
    <property type="match status" value="1"/>
</dbReference>
<feature type="compositionally biased region" description="Basic and acidic residues" evidence="5">
    <location>
        <begin position="224"/>
        <end position="242"/>
    </location>
</feature>
<gene>
    <name evidence="9" type="ORF">IL334_006271</name>
</gene>
<dbReference type="Pfam" id="PF08621">
    <property type="entry name" value="RPAP1_N"/>
    <property type="match status" value="2"/>
</dbReference>
<keyword evidence="10" id="KW-1185">Reference proteome</keyword>